<evidence type="ECO:0000256" key="2">
    <source>
        <dbReference type="SAM" id="SignalP"/>
    </source>
</evidence>
<dbReference type="EMBL" id="HACG01020844">
    <property type="protein sequence ID" value="CEK67709.1"/>
    <property type="molecule type" value="Transcribed_RNA"/>
</dbReference>
<name>A0A0B6ZGH0_9EUPU</name>
<reference evidence="3" key="1">
    <citation type="submission" date="2014-12" db="EMBL/GenBank/DDBJ databases">
        <title>Insight into the proteome of Arion vulgaris.</title>
        <authorList>
            <person name="Aradska J."/>
            <person name="Bulat T."/>
            <person name="Smidak R."/>
            <person name="Sarate P."/>
            <person name="Gangsoo J."/>
            <person name="Sialana F."/>
            <person name="Bilban M."/>
            <person name="Lubec G."/>
        </authorList>
    </citation>
    <scope>NUCLEOTIDE SEQUENCE</scope>
    <source>
        <tissue evidence="3">Skin</tissue>
    </source>
</reference>
<keyword evidence="1" id="KW-0812">Transmembrane</keyword>
<sequence>MKWYVALLGWALAAAAGLAVVYGLNEDIGGEKLSDLGLRAFYNAVARSAWGACVCWVIIACASGRGGFVNTILSWSPFVVLGRFTYMAYLVHPALIYAYFQNQEQLFYVTDTSVVVSYCGLVVVVNMFAFVLMLALESPWIGLERVFIHKKGKE</sequence>
<organism evidence="3">
    <name type="scientific">Arion vulgaris</name>
    <dbReference type="NCBI Taxonomy" id="1028688"/>
    <lineage>
        <taxon>Eukaryota</taxon>
        <taxon>Metazoa</taxon>
        <taxon>Spiralia</taxon>
        <taxon>Lophotrochozoa</taxon>
        <taxon>Mollusca</taxon>
        <taxon>Gastropoda</taxon>
        <taxon>Heterobranchia</taxon>
        <taxon>Euthyneura</taxon>
        <taxon>Panpulmonata</taxon>
        <taxon>Eupulmonata</taxon>
        <taxon>Stylommatophora</taxon>
        <taxon>Helicina</taxon>
        <taxon>Arionoidea</taxon>
        <taxon>Arionidae</taxon>
        <taxon>Arion</taxon>
    </lineage>
</organism>
<dbReference type="AlphaFoldDB" id="A0A0B6ZGH0"/>
<evidence type="ECO:0000256" key="1">
    <source>
        <dbReference type="SAM" id="Phobius"/>
    </source>
</evidence>
<feature type="transmembrane region" description="Helical" evidence="1">
    <location>
        <begin position="47"/>
        <end position="68"/>
    </location>
</feature>
<gene>
    <name evidence="3" type="primary">ORF63631</name>
</gene>
<evidence type="ECO:0000313" key="3">
    <source>
        <dbReference type="EMBL" id="CEK67709.1"/>
    </source>
</evidence>
<feature type="transmembrane region" description="Helical" evidence="1">
    <location>
        <begin position="115"/>
        <end position="136"/>
    </location>
</feature>
<protein>
    <recommendedName>
        <fullName evidence="4">Acyltransferase 3 domain-containing protein</fullName>
    </recommendedName>
</protein>
<dbReference type="PANTHER" id="PTHR11161">
    <property type="entry name" value="O-ACYLTRANSFERASE"/>
    <property type="match status" value="1"/>
</dbReference>
<accession>A0A0B6ZGH0</accession>
<proteinExistence type="predicted"/>
<keyword evidence="1" id="KW-0472">Membrane</keyword>
<keyword evidence="2" id="KW-0732">Signal</keyword>
<feature type="chain" id="PRO_5002111107" description="Acyltransferase 3 domain-containing protein" evidence="2">
    <location>
        <begin position="24"/>
        <end position="154"/>
    </location>
</feature>
<keyword evidence="1" id="KW-1133">Transmembrane helix</keyword>
<feature type="transmembrane region" description="Helical" evidence="1">
    <location>
        <begin position="80"/>
        <end position="100"/>
    </location>
</feature>
<dbReference type="InterPro" id="IPR052728">
    <property type="entry name" value="O2_lipid_transport_reg"/>
</dbReference>
<evidence type="ECO:0008006" key="4">
    <source>
        <dbReference type="Google" id="ProtNLM"/>
    </source>
</evidence>
<dbReference type="PANTHER" id="PTHR11161:SF69">
    <property type="entry name" value="NOSE RESISTANT TO FLUOXETINE PROTEIN 6-LIKE PROTEIN"/>
    <property type="match status" value="1"/>
</dbReference>
<feature type="signal peptide" evidence="2">
    <location>
        <begin position="1"/>
        <end position="23"/>
    </location>
</feature>